<gene>
    <name evidence="3" type="ORF">BJY16_002847</name>
</gene>
<comment type="caution">
    <text evidence="3">The sequence shown here is derived from an EMBL/GenBank/DDBJ whole genome shotgun (WGS) entry which is preliminary data.</text>
</comment>
<evidence type="ECO:0000256" key="1">
    <source>
        <dbReference type="SAM" id="MobiDB-lite"/>
    </source>
</evidence>
<name>A0A7W7GW50_9ACTN</name>
<dbReference type="AlphaFoldDB" id="A0A7W7GW50"/>
<protein>
    <submittedName>
        <fullName evidence="3">Uncharacterized protein</fullName>
    </submittedName>
</protein>
<keyword evidence="2" id="KW-1133">Transmembrane helix</keyword>
<dbReference type="EMBL" id="JACHNB010000001">
    <property type="protein sequence ID" value="MBB4739388.1"/>
    <property type="molecule type" value="Genomic_DNA"/>
</dbReference>
<sequence>MSVITTILVYVIIPAAVIGTVAVIVFAGSDKGKPSKRYRPGRPYEFAPMWFMASPAKAVAAGHGHETPAIERGLVIEDSSGAPVRPGPTGGASDKW</sequence>
<dbReference type="RefSeq" id="WP_185039933.1">
    <property type="nucleotide sequence ID" value="NZ_BAABFG010000005.1"/>
</dbReference>
<keyword evidence="2" id="KW-0472">Membrane</keyword>
<accession>A0A7W7GW50</accession>
<evidence type="ECO:0000256" key="2">
    <source>
        <dbReference type="SAM" id="Phobius"/>
    </source>
</evidence>
<proteinExistence type="predicted"/>
<organism evidence="3 4">
    <name type="scientific">Actinoplanes octamycinicus</name>
    <dbReference type="NCBI Taxonomy" id="135948"/>
    <lineage>
        <taxon>Bacteria</taxon>
        <taxon>Bacillati</taxon>
        <taxon>Actinomycetota</taxon>
        <taxon>Actinomycetes</taxon>
        <taxon>Micromonosporales</taxon>
        <taxon>Micromonosporaceae</taxon>
        <taxon>Actinoplanes</taxon>
    </lineage>
</organism>
<evidence type="ECO:0000313" key="3">
    <source>
        <dbReference type="EMBL" id="MBB4739388.1"/>
    </source>
</evidence>
<feature type="transmembrane region" description="Helical" evidence="2">
    <location>
        <begin position="6"/>
        <end position="29"/>
    </location>
</feature>
<feature type="region of interest" description="Disordered" evidence="1">
    <location>
        <begin position="75"/>
        <end position="96"/>
    </location>
</feature>
<reference evidence="3 4" key="1">
    <citation type="submission" date="2020-08" db="EMBL/GenBank/DDBJ databases">
        <title>Sequencing the genomes of 1000 actinobacteria strains.</title>
        <authorList>
            <person name="Klenk H.-P."/>
        </authorList>
    </citation>
    <scope>NUCLEOTIDE SEQUENCE [LARGE SCALE GENOMIC DNA]</scope>
    <source>
        <strain evidence="3 4">DSM 45809</strain>
    </source>
</reference>
<dbReference type="Proteomes" id="UP000546162">
    <property type="component" value="Unassembled WGS sequence"/>
</dbReference>
<keyword evidence="2" id="KW-0812">Transmembrane</keyword>
<evidence type="ECO:0000313" key="4">
    <source>
        <dbReference type="Proteomes" id="UP000546162"/>
    </source>
</evidence>
<keyword evidence="4" id="KW-1185">Reference proteome</keyword>